<dbReference type="InParanoid" id="D8U6L9"/>
<dbReference type="KEGG" id="vcn:VOLCADRAFT_95107"/>
<dbReference type="PANTHER" id="PTHR24092">
    <property type="entry name" value="PROBABLE PHOSPHOLIPID-TRANSPORTING ATPASE"/>
    <property type="match status" value="1"/>
</dbReference>
<evidence type="ECO:0000313" key="3">
    <source>
        <dbReference type="Proteomes" id="UP000001058"/>
    </source>
</evidence>
<dbReference type="GO" id="GO:0045332">
    <property type="term" value="P:phospholipid translocation"/>
    <property type="evidence" value="ECO:0007669"/>
    <property type="project" value="TreeGrafter"/>
</dbReference>
<organism evidence="3">
    <name type="scientific">Volvox carteri f. nagariensis</name>
    <dbReference type="NCBI Taxonomy" id="3068"/>
    <lineage>
        <taxon>Eukaryota</taxon>
        <taxon>Viridiplantae</taxon>
        <taxon>Chlorophyta</taxon>
        <taxon>core chlorophytes</taxon>
        <taxon>Chlorophyceae</taxon>
        <taxon>CS clade</taxon>
        <taxon>Chlamydomonadales</taxon>
        <taxon>Volvocaceae</taxon>
        <taxon>Volvox</taxon>
    </lineage>
</organism>
<dbReference type="Proteomes" id="UP000001058">
    <property type="component" value="Unassembled WGS sequence"/>
</dbReference>
<dbReference type="PANTHER" id="PTHR24092:SF150">
    <property type="entry name" value="PHOSPHOLIPID-TRANSPORTING ATPASE"/>
    <property type="match status" value="1"/>
</dbReference>
<dbReference type="AlphaFoldDB" id="D8U6L9"/>
<evidence type="ECO:0000256" key="1">
    <source>
        <dbReference type="SAM" id="MobiDB-lite"/>
    </source>
</evidence>
<feature type="region of interest" description="Disordered" evidence="1">
    <location>
        <begin position="280"/>
        <end position="315"/>
    </location>
</feature>
<dbReference type="STRING" id="3068.D8U6L9"/>
<feature type="region of interest" description="Disordered" evidence="1">
    <location>
        <begin position="77"/>
        <end position="110"/>
    </location>
</feature>
<name>D8U6L9_VOLCA</name>
<feature type="compositionally biased region" description="Low complexity" evidence="1">
    <location>
        <begin position="301"/>
        <end position="310"/>
    </location>
</feature>
<evidence type="ECO:0000313" key="2">
    <source>
        <dbReference type="EMBL" id="EFJ44668.1"/>
    </source>
</evidence>
<keyword evidence="3" id="KW-1185">Reference proteome</keyword>
<protein>
    <submittedName>
        <fullName evidence="2">Uncharacterized protein</fullName>
    </submittedName>
</protein>
<sequence length="389" mass="40781">MDPEHPSSSEAQQRPIVHRLAVEPLRRLAQACWSCGPQHLAYESTLRNQPQPRQPQLEAGSCSGFGADAAVVTAAGWAGTAPGHGPRPSVQPTVQPPQPPLTKHGLDSQGQWRVVLDVQGELRNRPGAGGGGFSERVKKWCESLCVGTIAEVLWKDVRVGDVLEPSAVQPPPLRNTARQLLADRPRPRESPFRLPSRADCPHPRSRLLMIPLSLVPVHENNLPSTSCRPVVKIRYETVLTGVRGLVLCEGPSRSLHSFAGGLQLELPPPQPPVTMVLTHGSEPPGAIATRRTGREDRTAAAEEPAAAAAAAGGGGGGGGVGCGGGGSGGTASDAITSPPAPVPLAMDNLLLRGCVLKNSPYVFGLAIYCGNQTRIQMNAVRPSLKAGLG</sequence>
<dbReference type="EMBL" id="GL378362">
    <property type="protein sequence ID" value="EFJ44668.1"/>
    <property type="molecule type" value="Genomic_DNA"/>
</dbReference>
<dbReference type="OrthoDB" id="377733at2759"/>
<feature type="compositionally biased region" description="Low complexity" evidence="1">
    <location>
        <begin position="77"/>
        <end position="93"/>
    </location>
</feature>
<dbReference type="RefSeq" id="XP_002954244.1">
    <property type="nucleotide sequence ID" value="XM_002954198.1"/>
</dbReference>
<dbReference type="GO" id="GO:0140326">
    <property type="term" value="F:ATPase-coupled intramembrane lipid transporter activity"/>
    <property type="evidence" value="ECO:0007669"/>
    <property type="project" value="TreeGrafter"/>
</dbReference>
<dbReference type="GO" id="GO:0005886">
    <property type="term" value="C:plasma membrane"/>
    <property type="evidence" value="ECO:0007669"/>
    <property type="project" value="TreeGrafter"/>
</dbReference>
<reference evidence="2 3" key="1">
    <citation type="journal article" date="2010" name="Science">
        <title>Genomic analysis of organismal complexity in the multicellular green alga Volvox carteri.</title>
        <authorList>
            <person name="Prochnik S.E."/>
            <person name="Umen J."/>
            <person name="Nedelcu A.M."/>
            <person name="Hallmann A."/>
            <person name="Miller S.M."/>
            <person name="Nishii I."/>
            <person name="Ferris P."/>
            <person name="Kuo A."/>
            <person name="Mitros T."/>
            <person name="Fritz-Laylin L.K."/>
            <person name="Hellsten U."/>
            <person name="Chapman J."/>
            <person name="Simakov O."/>
            <person name="Rensing S.A."/>
            <person name="Terry A."/>
            <person name="Pangilinan J."/>
            <person name="Kapitonov V."/>
            <person name="Jurka J."/>
            <person name="Salamov A."/>
            <person name="Shapiro H."/>
            <person name="Schmutz J."/>
            <person name="Grimwood J."/>
            <person name="Lindquist E."/>
            <person name="Lucas S."/>
            <person name="Grigoriev I.V."/>
            <person name="Schmitt R."/>
            <person name="Kirk D."/>
            <person name="Rokhsar D.S."/>
        </authorList>
    </citation>
    <scope>NUCLEOTIDE SEQUENCE [LARGE SCALE GENOMIC DNA]</scope>
    <source>
        <strain evidence="3">f. Nagariensis / Eve</strain>
    </source>
</reference>
<accession>D8U6L9</accession>
<dbReference type="GeneID" id="9624232"/>
<proteinExistence type="predicted"/>
<gene>
    <name evidence="2" type="ORF">VOLCADRAFT_95107</name>
</gene>